<dbReference type="Gene3D" id="2.160.20.10">
    <property type="entry name" value="Single-stranded right-handed beta-helix, Pectin lyase-like"/>
    <property type="match status" value="1"/>
</dbReference>
<reference evidence="13 14" key="1">
    <citation type="submission" date="2017-06" db="EMBL/GenBank/DDBJ databases">
        <title>Draft genome sequence of a variant of Elsinoe murrayae.</title>
        <authorList>
            <person name="Cheng Q."/>
        </authorList>
    </citation>
    <scope>NUCLEOTIDE SEQUENCE [LARGE SCALE GENOMIC DNA]</scope>
    <source>
        <strain evidence="13 14">CQ-2017a</strain>
    </source>
</reference>
<dbReference type="OrthoDB" id="2019149at2759"/>
<evidence type="ECO:0000256" key="5">
    <source>
        <dbReference type="ARBA" id="ARBA00022525"/>
    </source>
</evidence>
<keyword evidence="6 11" id="KW-0732">Signal</keyword>
<dbReference type="PROSITE" id="PS00503">
    <property type="entry name" value="PECTINESTERASE_2"/>
    <property type="match status" value="1"/>
</dbReference>
<comment type="similarity">
    <text evidence="3">Belongs to the pectinesterase family.</text>
</comment>
<comment type="subcellular location">
    <subcellularLocation>
        <location evidence="1 11">Secreted</location>
    </subcellularLocation>
</comment>
<keyword evidence="11" id="KW-0961">Cell wall biogenesis/degradation</keyword>
<dbReference type="GO" id="GO:0045490">
    <property type="term" value="P:pectin catabolic process"/>
    <property type="evidence" value="ECO:0007669"/>
    <property type="project" value="UniProtKB-UniRule"/>
</dbReference>
<dbReference type="AlphaFoldDB" id="A0A2K1QGQ6"/>
<keyword evidence="14" id="KW-1185">Reference proteome</keyword>
<dbReference type="UniPathway" id="UPA00545">
    <property type="reaction ID" value="UER00823"/>
</dbReference>
<comment type="pathway">
    <text evidence="2 11">Glycan metabolism; pectin degradation; 2-dehydro-3-deoxy-D-gluconate from pectin: step 1/5.</text>
</comment>
<dbReference type="InterPro" id="IPR033131">
    <property type="entry name" value="Pectinesterase_Asp_AS"/>
</dbReference>
<feature type="active site" evidence="10">
    <location>
        <position position="193"/>
    </location>
</feature>
<dbReference type="PANTHER" id="PTHR31321:SF57">
    <property type="entry name" value="PECTINESTERASE 53-RELATED"/>
    <property type="match status" value="1"/>
</dbReference>
<dbReference type="STRING" id="2082308.A0A2K1QGQ6"/>
<feature type="chain" id="PRO_5014207435" description="Pectinesterase" evidence="11">
    <location>
        <begin position="19"/>
        <end position="336"/>
    </location>
</feature>
<evidence type="ECO:0000256" key="11">
    <source>
        <dbReference type="RuleBase" id="RU000589"/>
    </source>
</evidence>
<organism evidence="13 14">
    <name type="scientific">Sphaceloma murrayae</name>
    <dbReference type="NCBI Taxonomy" id="2082308"/>
    <lineage>
        <taxon>Eukaryota</taxon>
        <taxon>Fungi</taxon>
        <taxon>Dikarya</taxon>
        <taxon>Ascomycota</taxon>
        <taxon>Pezizomycotina</taxon>
        <taxon>Dothideomycetes</taxon>
        <taxon>Dothideomycetidae</taxon>
        <taxon>Myriangiales</taxon>
        <taxon>Elsinoaceae</taxon>
        <taxon>Sphaceloma</taxon>
    </lineage>
</organism>
<evidence type="ECO:0000256" key="8">
    <source>
        <dbReference type="ARBA" id="ARBA00023085"/>
    </source>
</evidence>
<name>A0A2K1QGQ6_9PEZI</name>
<comment type="catalytic activity">
    <reaction evidence="9 11">
        <text>[(1-&gt;4)-alpha-D-galacturonosyl methyl ester](n) + n H2O = [(1-&gt;4)-alpha-D-galacturonosyl](n) + n methanol + n H(+)</text>
        <dbReference type="Rhea" id="RHEA:22380"/>
        <dbReference type="Rhea" id="RHEA-COMP:14570"/>
        <dbReference type="Rhea" id="RHEA-COMP:14573"/>
        <dbReference type="ChEBI" id="CHEBI:15377"/>
        <dbReference type="ChEBI" id="CHEBI:15378"/>
        <dbReference type="ChEBI" id="CHEBI:17790"/>
        <dbReference type="ChEBI" id="CHEBI:140522"/>
        <dbReference type="ChEBI" id="CHEBI:140523"/>
        <dbReference type="EC" id="3.1.1.11"/>
    </reaction>
</comment>
<evidence type="ECO:0000256" key="3">
    <source>
        <dbReference type="ARBA" id="ARBA00008891"/>
    </source>
</evidence>
<feature type="domain" description="Pectinesterase catalytic" evidence="12">
    <location>
        <begin position="43"/>
        <end position="309"/>
    </location>
</feature>
<evidence type="ECO:0000256" key="1">
    <source>
        <dbReference type="ARBA" id="ARBA00004613"/>
    </source>
</evidence>
<dbReference type="InterPro" id="IPR011050">
    <property type="entry name" value="Pectin_lyase_fold/virulence"/>
</dbReference>
<evidence type="ECO:0000313" key="13">
    <source>
        <dbReference type="EMBL" id="PNS14347.1"/>
    </source>
</evidence>
<protein>
    <recommendedName>
        <fullName evidence="4 11">Pectinesterase</fullName>
        <ecNumber evidence="4 11">3.1.1.11</ecNumber>
    </recommendedName>
</protein>
<keyword evidence="8 11" id="KW-0063">Aspartyl esterase</keyword>
<dbReference type="Pfam" id="PF01095">
    <property type="entry name" value="Pectinesterase"/>
    <property type="match status" value="1"/>
</dbReference>
<dbReference type="GO" id="GO:0005576">
    <property type="term" value="C:extracellular region"/>
    <property type="evidence" value="ECO:0007669"/>
    <property type="project" value="UniProtKB-SubCell"/>
</dbReference>
<evidence type="ECO:0000313" key="14">
    <source>
        <dbReference type="Proteomes" id="UP000243797"/>
    </source>
</evidence>
<dbReference type="InterPro" id="IPR012334">
    <property type="entry name" value="Pectin_lyas_fold"/>
</dbReference>
<feature type="signal peptide" evidence="11">
    <location>
        <begin position="1"/>
        <end position="18"/>
    </location>
</feature>
<dbReference type="Proteomes" id="UP000243797">
    <property type="component" value="Unassembled WGS sequence"/>
</dbReference>
<evidence type="ECO:0000256" key="7">
    <source>
        <dbReference type="ARBA" id="ARBA00022801"/>
    </source>
</evidence>
<comment type="caution">
    <text evidence="13">The sequence shown here is derived from an EMBL/GenBank/DDBJ whole genome shotgun (WGS) entry which is preliminary data.</text>
</comment>
<dbReference type="FunFam" id="2.160.20.10:FF:000014">
    <property type="entry name" value="Pectinesterase"/>
    <property type="match status" value="1"/>
</dbReference>
<evidence type="ECO:0000256" key="9">
    <source>
        <dbReference type="ARBA" id="ARBA00047928"/>
    </source>
</evidence>
<evidence type="ECO:0000256" key="6">
    <source>
        <dbReference type="ARBA" id="ARBA00022729"/>
    </source>
</evidence>
<dbReference type="GO" id="GO:0030599">
    <property type="term" value="F:pectinesterase activity"/>
    <property type="evidence" value="ECO:0007669"/>
    <property type="project" value="UniProtKB-UniRule"/>
</dbReference>
<accession>A0A2K1QGQ6</accession>
<gene>
    <name evidence="13" type="ORF">CAC42_6860</name>
</gene>
<evidence type="ECO:0000256" key="10">
    <source>
        <dbReference type="PROSITE-ProRule" id="PRU10040"/>
    </source>
</evidence>
<dbReference type="GO" id="GO:0042545">
    <property type="term" value="P:cell wall modification"/>
    <property type="evidence" value="ECO:0007669"/>
    <property type="project" value="UniProtKB-UniRule"/>
</dbReference>
<sequence length="336" mass="36280">MLARIAILAVYAIQGGIATTGPFKRTSPEPGALVVDATGNFPGSFGNISSAVAGLNNDTALQTIFILPGIYVEQVYIPPHAGPLVVQGYTKNARSYQDNQVTITGNLSRNTPGLANNDATSTVRLWASNVKLYNLNIANTFGSAPTNGQALALSAQNTKQGFYGCNFTGYQDTIYANEGRQLYARSFISGATDFIFGLRASAWFERVDIQTIGPGFITANGRDAANNTSFYVFNKANVGGNSGANSTYLGRPWRQFSRVVFQRSYLSDVVKPEGWSRWDTVQPLNNVFYREYKNYGPGAQTGARANFSAQLSSAVMPSDVLGRGFGNEAWVDSAYL</sequence>
<comment type="function">
    <text evidence="11">Involved in maceration and soft-rotting of plant tissue.</text>
</comment>
<dbReference type="SUPFAM" id="SSF51126">
    <property type="entry name" value="Pectin lyase-like"/>
    <property type="match status" value="1"/>
</dbReference>
<proteinExistence type="inferred from homology"/>
<evidence type="ECO:0000256" key="2">
    <source>
        <dbReference type="ARBA" id="ARBA00005184"/>
    </source>
</evidence>
<dbReference type="InterPro" id="IPR000070">
    <property type="entry name" value="Pectinesterase_cat"/>
</dbReference>
<dbReference type="EC" id="3.1.1.11" evidence="4 11"/>
<evidence type="ECO:0000256" key="4">
    <source>
        <dbReference type="ARBA" id="ARBA00013229"/>
    </source>
</evidence>
<dbReference type="PANTHER" id="PTHR31321">
    <property type="entry name" value="ACYL-COA THIOESTER HYDROLASE YBHC-RELATED"/>
    <property type="match status" value="1"/>
</dbReference>
<dbReference type="EMBL" id="NKHZ01000088">
    <property type="protein sequence ID" value="PNS14347.1"/>
    <property type="molecule type" value="Genomic_DNA"/>
</dbReference>
<dbReference type="InParanoid" id="A0A2K1QGQ6"/>
<keyword evidence="5 11" id="KW-0964">Secreted</keyword>
<evidence type="ECO:0000259" key="12">
    <source>
        <dbReference type="Pfam" id="PF01095"/>
    </source>
</evidence>
<keyword evidence="7 11" id="KW-0378">Hydrolase</keyword>